<evidence type="ECO:0000313" key="4">
    <source>
        <dbReference type="EMBL" id="KAJ7778773.1"/>
    </source>
</evidence>
<feature type="transmembrane region" description="Helical" evidence="2">
    <location>
        <begin position="197"/>
        <end position="220"/>
    </location>
</feature>
<feature type="transmembrane region" description="Helical" evidence="2">
    <location>
        <begin position="124"/>
        <end position="149"/>
    </location>
</feature>
<keyword evidence="2" id="KW-0472">Membrane</keyword>
<organism evidence="4 5">
    <name type="scientific">Mycena maculata</name>
    <dbReference type="NCBI Taxonomy" id="230809"/>
    <lineage>
        <taxon>Eukaryota</taxon>
        <taxon>Fungi</taxon>
        <taxon>Dikarya</taxon>
        <taxon>Basidiomycota</taxon>
        <taxon>Agaricomycotina</taxon>
        <taxon>Agaricomycetes</taxon>
        <taxon>Agaricomycetidae</taxon>
        <taxon>Agaricales</taxon>
        <taxon>Marasmiineae</taxon>
        <taxon>Mycenaceae</taxon>
        <taxon>Mycena</taxon>
    </lineage>
</organism>
<sequence>MSNETFPFLTPDKLAPLAIGSWVTVVLFGIEGLQAARYFRSKARRRDGAFVKLGVSFNLLADAVGTMACCAATYLYTVIYWGNDEGLAKQYWPLPFVVFTVGAVTAVSQLFMISRHWQTTKQHYVFALLILILAAAVTGIFGIGVLMALKPNATSMLLDTFLYLALFASAVGTVLVSPLLFWQLCRKSTIPITGWNFIPRVVSLLFEAGFLTAAVTVAGVATSFGTLRDERIWIAFAFVQARVYSCTMLFALHTGPESETDGTTAAMALTSNEHLIPPPMIESKSAPATVMEDNDAFRLTRKKIELHGREFDSSSDVSRNLNDELNEIEQDGASRQPSLDGSDGGHLDIPSRSSTPSDYPRSPSPNGHHSPWPLSPRPTSPINRSISYAI</sequence>
<feature type="transmembrane region" description="Helical" evidence="2">
    <location>
        <begin position="91"/>
        <end position="112"/>
    </location>
</feature>
<dbReference type="EMBL" id="JARJLG010000008">
    <property type="protein sequence ID" value="KAJ7778773.1"/>
    <property type="molecule type" value="Genomic_DNA"/>
</dbReference>
<evidence type="ECO:0000256" key="1">
    <source>
        <dbReference type="SAM" id="MobiDB-lite"/>
    </source>
</evidence>
<dbReference type="Proteomes" id="UP001215280">
    <property type="component" value="Unassembled WGS sequence"/>
</dbReference>
<dbReference type="Pfam" id="PF20152">
    <property type="entry name" value="DUF6534"/>
    <property type="match status" value="1"/>
</dbReference>
<dbReference type="AlphaFoldDB" id="A0AAD7K5K5"/>
<gene>
    <name evidence="4" type="ORF">DFH07DRAFT_765982</name>
</gene>
<proteinExistence type="predicted"/>
<dbReference type="PANTHER" id="PTHR40465">
    <property type="entry name" value="CHROMOSOME 1, WHOLE GENOME SHOTGUN SEQUENCE"/>
    <property type="match status" value="1"/>
</dbReference>
<dbReference type="InterPro" id="IPR045339">
    <property type="entry name" value="DUF6534"/>
</dbReference>
<evidence type="ECO:0000256" key="2">
    <source>
        <dbReference type="SAM" id="Phobius"/>
    </source>
</evidence>
<name>A0AAD7K5K5_9AGAR</name>
<evidence type="ECO:0000313" key="5">
    <source>
        <dbReference type="Proteomes" id="UP001215280"/>
    </source>
</evidence>
<evidence type="ECO:0000259" key="3">
    <source>
        <dbReference type="Pfam" id="PF20152"/>
    </source>
</evidence>
<feature type="domain" description="DUF6534" evidence="3">
    <location>
        <begin position="174"/>
        <end position="253"/>
    </location>
</feature>
<feature type="region of interest" description="Disordered" evidence="1">
    <location>
        <begin position="330"/>
        <end position="390"/>
    </location>
</feature>
<feature type="transmembrane region" description="Helical" evidence="2">
    <location>
        <begin position="161"/>
        <end position="185"/>
    </location>
</feature>
<keyword evidence="2" id="KW-1133">Transmembrane helix</keyword>
<reference evidence="4" key="1">
    <citation type="submission" date="2023-03" db="EMBL/GenBank/DDBJ databases">
        <title>Massive genome expansion in bonnet fungi (Mycena s.s.) driven by repeated elements and novel gene families across ecological guilds.</title>
        <authorList>
            <consortium name="Lawrence Berkeley National Laboratory"/>
            <person name="Harder C.B."/>
            <person name="Miyauchi S."/>
            <person name="Viragh M."/>
            <person name="Kuo A."/>
            <person name="Thoen E."/>
            <person name="Andreopoulos B."/>
            <person name="Lu D."/>
            <person name="Skrede I."/>
            <person name="Drula E."/>
            <person name="Henrissat B."/>
            <person name="Morin E."/>
            <person name="Kohler A."/>
            <person name="Barry K."/>
            <person name="LaButti K."/>
            <person name="Morin E."/>
            <person name="Salamov A."/>
            <person name="Lipzen A."/>
            <person name="Mereny Z."/>
            <person name="Hegedus B."/>
            <person name="Baldrian P."/>
            <person name="Stursova M."/>
            <person name="Weitz H."/>
            <person name="Taylor A."/>
            <person name="Grigoriev I.V."/>
            <person name="Nagy L.G."/>
            <person name="Martin F."/>
            <person name="Kauserud H."/>
        </authorList>
    </citation>
    <scope>NUCLEOTIDE SEQUENCE</scope>
    <source>
        <strain evidence="4">CBHHK188m</strain>
    </source>
</reference>
<accession>A0AAD7K5K5</accession>
<protein>
    <recommendedName>
        <fullName evidence="3">DUF6534 domain-containing protein</fullName>
    </recommendedName>
</protein>
<keyword evidence="2" id="KW-0812">Transmembrane</keyword>
<feature type="transmembrane region" description="Helical" evidence="2">
    <location>
        <begin position="57"/>
        <end position="79"/>
    </location>
</feature>
<dbReference type="PANTHER" id="PTHR40465:SF1">
    <property type="entry name" value="DUF6534 DOMAIN-CONTAINING PROTEIN"/>
    <property type="match status" value="1"/>
</dbReference>
<feature type="transmembrane region" description="Helical" evidence="2">
    <location>
        <begin position="14"/>
        <end position="36"/>
    </location>
</feature>
<keyword evidence="5" id="KW-1185">Reference proteome</keyword>
<feature type="compositionally biased region" description="Polar residues" evidence="1">
    <location>
        <begin position="380"/>
        <end position="390"/>
    </location>
</feature>
<comment type="caution">
    <text evidence="4">The sequence shown here is derived from an EMBL/GenBank/DDBJ whole genome shotgun (WGS) entry which is preliminary data.</text>
</comment>